<dbReference type="RefSeq" id="WP_251834012.1">
    <property type="nucleotide sequence ID" value="NZ_JACSPS010000003.1"/>
</dbReference>
<accession>A0ABR8WQ03</accession>
<keyword evidence="1" id="KW-1133">Transmembrane helix</keyword>
<keyword evidence="3" id="KW-1185">Reference proteome</keyword>
<protein>
    <submittedName>
        <fullName evidence="2">Uncharacterized protein</fullName>
    </submittedName>
</protein>
<name>A0ABR8WQ03_9FLAO</name>
<comment type="caution">
    <text evidence="2">The sequence shown here is derived from an EMBL/GenBank/DDBJ whole genome shotgun (WGS) entry which is preliminary data.</text>
</comment>
<sequence>MFRTLHRKWLALGLITLLGLNFLAVYILNQSIENRKLLAHASAELKESLQQKDLQSDLIISAIFTLDVVVILVVLYLLVKTLIKKMKTQSN</sequence>
<feature type="transmembrane region" description="Helical" evidence="1">
    <location>
        <begin position="9"/>
        <end position="28"/>
    </location>
</feature>
<evidence type="ECO:0000313" key="2">
    <source>
        <dbReference type="EMBL" id="MBD8018806.1"/>
    </source>
</evidence>
<proteinExistence type="predicted"/>
<keyword evidence="1" id="KW-0472">Membrane</keyword>
<keyword evidence="1" id="KW-0812">Transmembrane</keyword>
<gene>
    <name evidence="2" type="ORF">H9628_10000</name>
</gene>
<dbReference type="EMBL" id="JACSPS010000003">
    <property type="protein sequence ID" value="MBD8018806.1"/>
    <property type="molecule type" value="Genomic_DNA"/>
</dbReference>
<evidence type="ECO:0000313" key="3">
    <source>
        <dbReference type="Proteomes" id="UP000626242"/>
    </source>
</evidence>
<evidence type="ECO:0000256" key="1">
    <source>
        <dbReference type="SAM" id="Phobius"/>
    </source>
</evidence>
<dbReference type="Proteomes" id="UP000626242">
    <property type="component" value="Unassembled WGS sequence"/>
</dbReference>
<organism evidence="2 3">
    <name type="scientific">Kaistella pullorum</name>
    <dbReference type="NCBI Taxonomy" id="2763074"/>
    <lineage>
        <taxon>Bacteria</taxon>
        <taxon>Pseudomonadati</taxon>
        <taxon>Bacteroidota</taxon>
        <taxon>Flavobacteriia</taxon>
        <taxon>Flavobacteriales</taxon>
        <taxon>Weeksellaceae</taxon>
        <taxon>Chryseobacterium group</taxon>
        <taxon>Kaistella</taxon>
    </lineage>
</organism>
<feature type="transmembrane region" description="Helical" evidence="1">
    <location>
        <begin position="58"/>
        <end position="79"/>
    </location>
</feature>
<reference evidence="2 3" key="1">
    <citation type="submission" date="2020-08" db="EMBL/GenBank/DDBJ databases">
        <title>A Genomic Blueprint of the Chicken Gut Microbiome.</title>
        <authorList>
            <person name="Gilroy R."/>
            <person name="Ravi A."/>
            <person name="Getino M."/>
            <person name="Pursley I."/>
            <person name="Horton D.L."/>
            <person name="Alikhan N.-F."/>
            <person name="Baker D."/>
            <person name="Gharbi K."/>
            <person name="Hall N."/>
            <person name="Watson M."/>
            <person name="Adriaenssens E.M."/>
            <person name="Foster-Nyarko E."/>
            <person name="Jarju S."/>
            <person name="Secka A."/>
            <person name="Antonio M."/>
            <person name="Oren A."/>
            <person name="Chaudhuri R."/>
            <person name="La Ragione R.M."/>
            <person name="Hildebrand F."/>
            <person name="Pallen M.J."/>
        </authorList>
    </citation>
    <scope>NUCLEOTIDE SEQUENCE [LARGE SCALE GENOMIC DNA]</scope>
    <source>
        <strain evidence="2 3">Sa1CVA4</strain>
    </source>
</reference>